<accession>S9PJT6</accession>
<dbReference type="PROSITE" id="PS51257">
    <property type="entry name" value="PROKAR_LIPOPROTEIN"/>
    <property type="match status" value="1"/>
</dbReference>
<dbReference type="Pfam" id="PF19682">
    <property type="entry name" value="DUF6184"/>
    <property type="match status" value="1"/>
</dbReference>
<keyword evidence="2" id="KW-1185">Reference proteome</keyword>
<evidence type="ECO:0008006" key="3">
    <source>
        <dbReference type="Google" id="ProtNLM"/>
    </source>
</evidence>
<gene>
    <name evidence="1" type="ORF">D187_003271</name>
</gene>
<sequence length="119" mass="13002">MNLNNKWLWMLGVVGLMGCGVSSQSDAVTVAARNSCEAYEDCEQIGSGKKYANADDCMTREKAFWNNLWSVEACDEHINSKNFDSCQDAIKVLSCGSIVDQALLVAEKCPRNKVCSGNP</sequence>
<dbReference type="Proteomes" id="UP000011682">
    <property type="component" value="Unassembled WGS sequence"/>
</dbReference>
<dbReference type="AlphaFoldDB" id="S9PJT6"/>
<comment type="caution">
    <text evidence="1">The sequence shown here is derived from an EMBL/GenBank/DDBJ whole genome shotgun (WGS) entry which is preliminary data.</text>
</comment>
<evidence type="ECO:0000313" key="2">
    <source>
        <dbReference type="Proteomes" id="UP000011682"/>
    </source>
</evidence>
<name>S9PJT6_CYSF2</name>
<dbReference type="InterPro" id="IPR045757">
    <property type="entry name" value="DUF6184"/>
</dbReference>
<evidence type="ECO:0000313" key="1">
    <source>
        <dbReference type="EMBL" id="EPX64535.1"/>
    </source>
</evidence>
<reference evidence="1" key="1">
    <citation type="submission" date="2013-05" db="EMBL/GenBank/DDBJ databases">
        <title>Genome assembly of Cystobacter fuscus DSM 2262.</title>
        <authorList>
            <person name="Sharma G."/>
            <person name="Khatri I."/>
            <person name="Kaur C."/>
            <person name="Mayilraj S."/>
            <person name="Subramanian S."/>
        </authorList>
    </citation>
    <scope>NUCLEOTIDE SEQUENCE [LARGE SCALE GENOMIC DNA]</scope>
    <source>
        <strain evidence="1">DSM 2262</strain>
    </source>
</reference>
<proteinExistence type="predicted"/>
<dbReference type="EMBL" id="ANAH02000002">
    <property type="protein sequence ID" value="EPX64535.1"/>
    <property type="molecule type" value="Genomic_DNA"/>
</dbReference>
<organism evidence="1 2">
    <name type="scientific">Cystobacter fuscus (strain ATCC 25194 / DSM 2262 / NBRC 100088 / M29)</name>
    <dbReference type="NCBI Taxonomy" id="1242864"/>
    <lineage>
        <taxon>Bacteria</taxon>
        <taxon>Pseudomonadati</taxon>
        <taxon>Myxococcota</taxon>
        <taxon>Myxococcia</taxon>
        <taxon>Myxococcales</taxon>
        <taxon>Cystobacterineae</taxon>
        <taxon>Archangiaceae</taxon>
        <taxon>Cystobacter</taxon>
    </lineage>
</organism>
<protein>
    <recommendedName>
        <fullName evidence="3">Lipoprotein</fullName>
    </recommendedName>
</protein>
<dbReference type="RefSeq" id="WP_002622393.1">
    <property type="nucleotide sequence ID" value="NZ_ANAH02000002.1"/>
</dbReference>